<evidence type="ECO:0000259" key="5">
    <source>
        <dbReference type="PROSITE" id="PS50109"/>
    </source>
</evidence>
<evidence type="ECO:0000313" key="7">
    <source>
        <dbReference type="EMBL" id="MET3613686.1"/>
    </source>
</evidence>
<dbReference type="PANTHER" id="PTHR45339:SF5">
    <property type="entry name" value="HISTIDINE KINASE"/>
    <property type="match status" value="1"/>
</dbReference>
<dbReference type="InterPro" id="IPR036097">
    <property type="entry name" value="HisK_dim/P_sf"/>
</dbReference>
<proteinExistence type="predicted"/>
<evidence type="ECO:0000256" key="4">
    <source>
        <dbReference type="PROSITE-ProRule" id="PRU00169"/>
    </source>
</evidence>
<dbReference type="Gene3D" id="3.40.50.2300">
    <property type="match status" value="1"/>
</dbReference>
<sequence>MTSLDMTREALARAERESAMKSRILATVSHDIRTPLSGIAGMSHLLGQTRLTPEQANYLAGIGQSVQALSQLVDDLLDFSAIEAGRFKLHPRDDDLRQLIESVVEILAHRAHEKGIEIASWVAADVPGLLSFDPERLRQVLFNLVGNAVKFTNEGGVLVSASMVEGELEIRVRDTGPGMSVRGQERLFREFEQVGEEKSRIGGTGLGLAISRRIVLEAGGSIAVESELGVGSTFVVRVPVGQPSDFRLRQARATMLSSTHMLIIAPDGVCREALAAAVTSLGGTVRLAATPADLLASLEHAADAFTDIVVDRRLADFLSEELCKHPVFRNPATRRILLIDPETRSTTRFLGAGYDSWLVRPLRERSLVGVLQGRMKGIELRDPINDNRSNSRWTQAEGSGLDVLLAEDDPVNRLLLKTVLKKGGHRVSEVETLRDLIAAATQATGRPGAIVTDLSMPGGNGLDALSAIRDFERTNRLAEVPIIVVTGSAGSETRKAAIDAGATELFVKPADPAKLAELLASYAARRAG</sequence>
<evidence type="ECO:0000256" key="3">
    <source>
        <dbReference type="ARBA" id="ARBA00022553"/>
    </source>
</evidence>
<feature type="domain" description="Response regulatory" evidence="6">
    <location>
        <begin position="402"/>
        <end position="523"/>
    </location>
</feature>
<dbReference type="InterPro" id="IPR001789">
    <property type="entry name" value="Sig_transdc_resp-reg_receiver"/>
</dbReference>
<dbReference type="SUPFAM" id="SSF52172">
    <property type="entry name" value="CheY-like"/>
    <property type="match status" value="2"/>
</dbReference>
<feature type="modified residue" description="4-aspartylphosphate" evidence="4">
    <location>
        <position position="453"/>
    </location>
</feature>
<keyword evidence="3 4" id="KW-0597">Phosphoprotein</keyword>
<dbReference type="InterPro" id="IPR003661">
    <property type="entry name" value="HisK_dim/P_dom"/>
</dbReference>
<protein>
    <recommendedName>
        <fullName evidence="2">histidine kinase</fullName>
        <ecNumber evidence="2">2.7.13.3</ecNumber>
    </recommendedName>
</protein>
<dbReference type="CDD" id="cd17546">
    <property type="entry name" value="REC_hyHK_CKI1_RcsC-like"/>
    <property type="match status" value="1"/>
</dbReference>
<dbReference type="RefSeq" id="WP_354556207.1">
    <property type="nucleotide sequence ID" value="NZ_JBEPMB010000002.1"/>
</dbReference>
<dbReference type="Pfam" id="PF00072">
    <property type="entry name" value="Response_reg"/>
    <property type="match status" value="1"/>
</dbReference>
<dbReference type="EMBL" id="JBEPMB010000002">
    <property type="protein sequence ID" value="MET3613686.1"/>
    <property type="molecule type" value="Genomic_DNA"/>
</dbReference>
<evidence type="ECO:0000256" key="1">
    <source>
        <dbReference type="ARBA" id="ARBA00000085"/>
    </source>
</evidence>
<dbReference type="PRINTS" id="PR00344">
    <property type="entry name" value="BCTRLSENSOR"/>
</dbReference>
<dbReference type="InterPro" id="IPR011006">
    <property type="entry name" value="CheY-like_superfamily"/>
</dbReference>
<dbReference type="Proteomes" id="UP001549047">
    <property type="component" value="Unassembled WGS sequence"/>
</dbReference>
<dbReference type="SMART" id="SM00388">
    <property type="entry name" value="HisKA"/>
    <property type="match status" value="1"/>
</dbReference>
<keyword evidence="8" id="KW-1185">Reference proteome</keyword>
<reference evidence="7 8" key="1">
    <citation type="submission" date="2024-06" db="EMBL/GenBank/DDBJ databases">
        <title>Genomic Encyclopedia of Type Strains, Phase IV (KMG-IV): sequencing the most valuable type-strain genomes for metagenomic binning, comparative biology and taxonomic classification.</title>
        <authorList>
            <person name="Goeker M."/>
        </authorList>
    </citation>
    <scope>NUCLEOTIDE SEQUENCE [LARGE SCALE GENOMIC DNA]</scope>
    <source>
        <strain evidence="7 8">DSM 29780</strain>
    </source>
</reference>
<dbReference type="SUPFAM" id="SSF55874">
    <property type="entry name" value="ATPase domain of HSP90 chaperone/DNA topoisomerase II/histidine kinase"/>
    <property type="match status" value="1"/>
</dbReference>
<dbReference type="CDD" id="cd00082">
    <property type="entry name" value="HisKA"/>
    <property type="match status" value="1"/>
</dbReference>
<dbReference type="PROSITE" id="PS50110">
    <property type="entry name" value="RESPONSE_REGULATORY"/>
    <property type="match status" value="1"/>
</dbReference>
<dbReference type="Pfam" id="PF02518">
    <property type="entry name" value="HATPase_c"/>
    <property type="match status" value="1"/>
</dbReference>
<comment type="caution">
    <text evidence="7">The sequence shown here is derived from an EMBL/GenBank/DDBJ whole genome shotgun (WGS) entry which is preliminary data.</text>
</comment>
<evidence type="ECO:0000256" key="2">
    <source>
        <dbReference type="ARBA" id="ARBA00012438"/>
    </source>
</evidence>
<dbReference type="InterPro" id="IPR036890">
    <property type="entry name" value="HATPase_C_sf"/>
</dbReference>
<name>A0ABV2IYW8_9HYPH</name>
<gene>
    <name evidence="7" type="ORF">ABID16_002015</name>
</gene>
<evidence type="ECO:0000259" key="6">
    <source>
        <dbReference type="PROSITE" id="PS50110"/>
    </source>
</evidence>
<dbReference type="SMART" id="SM00387">
    <property type="entry name" value="HATPase_c"/>
    <property type="match status" value="1"/>
</dbReference>
<feature type="domain" description="Histidine kinase" evidence="5">
    <location>
        <begin position="27"/>
        <end position="242"/>
    </location>
</feature>
<dbReference type="Gene3D" id="1.10.287.130">
    <property type="match status" value="1"/>
</dbReference>
<organism evidence="7 8">
    <name type="scientific">Rhizobium aquaticum</name>
    <dbReference type="NCBI Taxonomy" id="1549636"/>
    <lineage>
        <taxon>Bacteria</taxon>
        <taxon>Pseudomonadati</taxon>
        <taxon>Pseudomonadota</taxon>
        <taxon>Alphaproteobacteria</taxon>
        <taxon>Hyphomicrobiales</taxon>
        <taxon>Rhizobiaceae</taxon>
        <taxon>Rhizobium/Agrobacterium group</taxon>
        <taxon>Rhizobium</taxon>
    </lineage>
</organism>
<dbReference type="Pfam" id="PF00512">
    <property type="entry name" value="HisKA"/>
    <property type="match status" value="1"/>
</dbReference>
<dbReference type="EC" id="2.7.13.3" evidence="2"/>
<dbReference type="SUPFAM" id="SSF47384">
    <property type="entry name" value="Homodimeric domain of signal transducing histidine kinase"/>
    <property type="match status" value="1"/>
</dbReference>
<accession>A0ABV2IYW8</accession>
<dbReference type="InterPro" id="IPR005467">
    <property type="entry name" value="His_kinase_dom"/>
</dbReference>
<dbReference type="SMART" id="SM00448">
    <property type="entry name" value="REC"/>
    <property type="match status" value="1"/>
</dbReference>
<comment type="catalytic activity">
    <reaction evidence="1">
        <text>ATP + protein L-histidine = ADP + protein N-phospho-L-histidine.</text>
        <dbReference type="EC" id="2.7.13.3"/>
    </reaction>
</comment>
<dbReference type="Gene3D" id="3.30.565.10">
    <property type="entry name" value="Histidine kinase-like ATPase, C-terminal domain"/>
    <property type="match status" value="1"/>
</dbReference>
<dbReference type="CDD" id="cd16922">
    <property type="entry name" value="HATPase_EvgS-ArcB-TorS-like"/>
    <property type="match status" value="1"/>
</dbReference>
<dbReference type="InterPro" id="IPR004358">
    <property type="entry name" value="Sig_transdc_His_kin-like_C"/>
</dbReference>
<evidence type="ECO:0000313" key="8">
    <source>
        <dbReference type="Proteomes" id="UP001549047"/>
    </source>
</evidence>
<dbReference type="PANTHER" id="PTHR45339">
    <property type="entry name" value="HYBRID SIGNAL TRANSDUCTION HISTIDINE KINASE J"/>
    <property type="match status" value="1"/>
</dbReference>
<dbReference type="PROSITE" id="PS50109">
    <property type="entry name" value="HIS_KIN"/>
    <property type="match status" value="1"/>
</dbReference>
<dbReference type="InterPro" id="IPR003594">
    <property type="entry name" value="HATPase_dom"/>
</dbReference>